<evidence type="ECO:0000256" key="1">
    <source>
        <dbReference type="ARBA" id="ARBA00022448"/>
    </source>
</evidence>
<keyword evidence="1" id="KW-0813">Transport</keyword>
<keyword evidence="10" id="KW-1185">Reference proteome</keyword>
<dbReference type="GO" id="GO:0005524">
    <property type="term" value="F:ATP binding"/>
    <property type="evidence" value="ECO:0007669"/>
    <property type="project" value="UniProtKB-KW"/>
</dbReference>
<reference evidence="9 10" key="2">
    <citation type="submission" date="2018-12" db="EMBL/GenBank/DDBJ databases">
        <title>Simiduia agarivorans gen. nov., sp. nov., a marine, agarolytic bacterium isolated from shallow coastal water from Keelung, Taiwan.</title>
        <authorList>
            <person name="Shieh W.Y."/>
        </authorList>
    </citation>
    <scope>NUCLEOTIDE SEQUENCE [LARGE SCALE GENOMIC DNA]</scope>
    <source>
        <strain evidence="9 10">GTF-13</strain>
    </source>
</reference>
<comment type="caution">
    <text evidence="9">The sequence shown here is derived from an EMBL/GenBank/DDBJ whole genome shotgun (WGS) entry which is preliminary data.</text>
</comment>
<dbReference type="PANTHER" id="PTHR42781">
    <property type="entry name" value="SPERMIDINE/PUTRESCINE IMPORT ATP-BINDING PROTEIN POTA"/>
    <property type="match status" value="1"/>
</dbReference>
<evidence type="ECO:0000313" key="10">
    <source>
        <dbReference type="Proteomes" id="UP000280792"/>
    </source>
</evidence>
<evidence type="ECO:0000256" key="4">
    <source>
        <dbReference type="ARBA" id="ARBA00022741"/>
    </source>
</evidence>
<organism evidence="9 10">
    <name type="scientific">Aestuariirhabdus litorea</name>
    <dbReference type="NCBI Taxonomy" id="2528527"/>
    <lineage>
        <taxon>Bacteria</taxon>
        <taxon>Pseudomonadati</taxon>
        <taxon>Pseudomonadota</taxon>
        <taxon>Gammaproteobacteria</taxon>
        <taxon>Oceanospirillales</taxon>
        <taxon>Aestuariirhabdaceae</taxon>
        <taxon>Aestuariirhabdus</taxon>
    </lineage>
</organism>
<dbReference type="SMART" id="SM00382">
    <property type="entry name" value="AAA"/>
    <property type="match status" value="1"/>
</dbReference>
<dbReference type="PROSITE" id="PS50893">
    <property type="entry name" value="ABC_TRANSPORTER_2"/>
    <property type="match status" value="1"/>
</dbReference>
<dbReference type="Proteomes" id="UP000280792">
    <property type="component" value="Unassembled WGS sequence"/>
</dbReference>
<dbReference type="EMBL" id="QWEZ01000001">
    <property type="protein sequence ID" value="RRJ85188.1"/>
    <property type="molecule type" value="Genomic_DNA"/>
</dbReference>
<keyword evidence="2" id="KW-1003">Cell membrane</keyword>
<evidence type="ECO:0000256" key="7">
    <source>
        <dbReference type="ARBA" id="ARBA00023136"/>
    </source>
</evidence>
<keyword evidence="7" id="KW-0472">Membrane</keyword>
<sequence length="199" mass="22431">MLEIQQLVVERDGRPLRYELQLEAGQILAIQGRSGVGKSSLLSAIAGFLAPQSGRICWQGERIDPLPPEARPVSLLFQDHNLFEHLGVWDNLRLGFKGPAPEQALREAAIALEVEAQLNKRPAELSGGQRQRIALIRTLLRPEPLVLLDEPFAELDPYTRELAVRWTAERSRALGKTLLLVTHQAEEAERLSDRLWHME</sequence>
<dbReference type="InterPro" id="IPR003439">
    <property type="entry name" value="ABC_transporter-like_ATP-bd"/>
</dbReference>
<evidence type="ECO:0000256" key="6">
    <source>
        <dbReference type="ARBA" id="ARBA00022967"/>
    </source>
</evidence>
<dbReference type="Gene3D" id="3.40.50.300">
    <property type="entry name" value="P-loop containing nucleotide triphosphate hydrolases"/>
    <property type="match status" value="1"/>
</dbReference>
<dbReference type="SUPFAM" id="SSF52540">
    <property type="entry name" value="P-loop containing nucleoside triphosphate hydrolases"/>
    <property type="match status" value="1"/>
</dbReference>
<dbReference type="InterPro" id="IPR003593">
    <property type="entry name" value="AAA+_ATPase"/>
</dbReference>
<gene>
    <name evidence="9" type="ORF">D0544_09015</name>
</gene>
<evidence type="ECO:0000256" key="2">
    <source>
        <dbReference type="ARBA" id="ARBA00022475"/>
    </source>
</evidence>
<dbReference type="InterPro" id="IPR027417">
    <property type="entry name" value="P-loop_NTPase"/>
</dbReference>
<keyword evidence="4" id="KW-0547">Nucleotide-binding</keyword>
<dbReference type="PROSITE" id="PS00211">
    <property type="entry name" value="ABC_TRANSPORTER_1"/>
    <property type="match status" value="1"/>
</dbReference>
<protein>
    <submittedName>
        <fullName evidence="9">ATP-binding cassette domain-containing protein</fullName>
    </submittedName>
</protein>
<dbReference type="Pfam" id="PF00005">
    <property type="entry name" value="ABC_tran"/>
    <property type="match status" value="1"/>
</dbReference>
<dbReference type="AlphaFoldDB" id="A0A3P3VT93"/>
<dbReference type="GO" id="GO:0016887">
    <property type="term" value="F:ATP hydrolysis activity"/>
    <property type="evidence" value="ECO:0007669"/>
    <property type="project" value="InterPro"/>
</dbReference>
<keyword evidence="5 9" id="KW-0067">ATP-binding</keyword>
<accession>A0A3P3VT93</accession>
<dbReference type="RefSeq" id="WP_125015613.1">
    <property type="nucleotide sequence ID" value="NZ_QWEZ01000001.1"/>
</dbReference>
<keyword evidence="6" id="KW-1278">Translocase</keyword>
<feature type="domain" description="ABC transporter" evidence="8">
    <location>
        <begin position="2"/>
        <end position="199"/>
    </location>
</feature>
<proteinExistence type="predicted"/>
<evidence type="ECO:0000256" key="5">
    <source>
        <dbReference type="ARBA" id="ARBA00022840"/>
    </source>
</evidence>
<name>A0A3P3VT93_9GAMM</name>
<evidence type="ECO:0000256" key="3">
    <source>
        <dbReference type="ARBA" id="ARBA00022519"/>
    </source>
</evidence>
<dbReference type="PANTHER" id="PTHR42781:SF1">
    <property type="entry name" value="THIAMINE IMPORT ATP-BINDING PROTEIN THIQ"/>
    <property type="match status" value="1"/>
</dbReference>
<reference evidence="9 10" key="1">
    <citation type="submission" date="2018-08" db="EMBL/GenBank/DDBJ databases">
        <authorList>
            <person name="Khan S.A."/>
        </authorList>
    </citation>
    <scope>NUCLEOTIDE SEQUENCE [LARGE SCALE GENOMIC DNA]</scope>
    <source>
        <strain evidence="9 10">GTF-13</strain>
    </source>
</reference>
<keyword evidence="3" id="KW-0997">Cell inner membrane</keyword>
<evidence type="ECO:0000259" key="8">
    <source>
        <dbReference type="PROSITE" id="PS50893"/>
    </source>
</evidence>
<evidence type="ECO:0000313" key="9">
    <source>
        <dbReference type="EMBL" id="RRJ85188.1"/>
    </source>
</evidence>
<dbReference type="InterPro" id="IPR050093">
    <property type="entry name" value="ABC_SmlMolc_Importer"/>
</dbReference>
<dbReference type="InterPro" id="IPR017871">
    <property type="entry name" value="ABC_transporter-like_CS"/>
</dbReference>